<comment type="caution">
    <text evidence="5">The sequence shown here is derived from an EMBL/GenBank/DDBJ whole genome shotgun (WGS) entry which is preliminary data.</text>
</comment>
<evidence type="ECO:0000256" key="3">
    <source>
        <dbReference type="SAM" id="SignalP"/>
    </source>
</evidence>
<feature type="domain" description="Glycosyl hydrolase family 13 catalytic" evidence="4">
    <location>
        <begin position="393"/>
        <end position="780"/>
    </location>
</feature>
<proteinExistence type="inferred from homology"/>
<sequence length="958" mass="106064">MKKITYLFFLFFVLNLFSQQQTITYTVAPTSFEENQSVTLTFNGSSINEATWGVTGNALYLWAWSFDSNDLNIQDCPTNGTWTSSLETNRLTYVPGTDTYTISFVPQTFYSRTGIGRIGFLVKAKNATGDKKSQDILIEVGLFQSNLLTPAANSATIISSGGNLNITANNSNGNASYNLKANGVSINANAATANYSFNHTGITANQSYELDVTQSGITQTKKFNVIVNPGVISQALPAGVEDGINYNSSDATKATLVLDAPGKDFVYVAGSFNNWQPSSSYAMKKDATTGKFWLELTGLTSGQSYSYQYWVVDTTPTTNSPALVKTADPYSTLVLSPFDDPFISAASYPNLPPFPTGIEREVTVLQTGQVPYTWSAATTNFVKPNKDNLVVYELLVRDFDSDRNYQDLIDKIDYFKNLKINAIQLMPVMEYEGNESWGYNTSFHMALDKYYGTANKFKEFIDLCHQNGIAVILDVALNHAFGRNPMVRMWMKDPDGDGWGDPAADNPYFNEFAKHSYSVGSDFNHQQARTQYYTKRVVKQWIEEFKIDGFRWDLTKGFTQNCTGGDDACTNAYQADRVAVLKDYADYSWALDNNHYVIFEHLGGDSEEQQWANYKLGEGKGIMMWGEMTSKYAELAQGTSGDKDITRMGHVSRGFTGKRLIGYPESHDKERVLYSAFTFGNGAGAFPVQGNLTNVIKRMSAIGAVSILIPGPKMIWHFAELGHTGSIFTCGDGTVNTDYDITGGDCKLDTKPQPQWANNWLTDVNRSVVYNNWAKMIDLKKNNSVFNANYTISGQGGNNSVRQRVYLFGGTGSLTNVVILANFSVANLDIIADFPFAGTWHNLMDNSTLSVSNTAMPITIESGGFRIFGNAPAALSTTDFNPLVGISLVPNPASTYFMVNSTSFTKVHIYSMTGQLIKTFENQPDNYQYPISDLNQGVYFVKVSDDNNHNQTLKLIKQ</sequence>
<dbReference type="STRING" id="1453498.LG45_06230"/>
<dbReference type="Gene3D" id="3.20.20.80">
    <property type="entry name" value="Glycosidases"/>
    <property type="match status" value="1"/>
</dbReference>
<dbReference type="SMART" id="SM00642">
    <property type="entry name" value="Aamy"/>
    <property type="match status" value="1"/>
</dbReference>
<dbReference type="PANTHER" id="PTHR43002">
    <property type="entry name" value="GLYCOGEN DEBRANCHING ENZYME"/>
    <property type="match status" value="1"/>
</dbReference>
<protein>
    <submittedName>
        <fullName evidence="5">Alpha-amylase</fullName>
    </submittedName>
</protein>
<dbReference type="SUPFAM" id="SSF81296">
    <property type="entry name" value="E set domains"/>
    <property type="match status" value="1"/>
</dbReference>
<evidence type="ECO:0000256" key="2">
    <source>
        <dbReference type="ARBA" id="ARBA00022729"/>
    </source>
</evidence>
<reference evidence="5 6" key="1">
    <citation type="submission" date="2014-09" db="EMBL/GenBank/DDBJ databases">
        <title>Whole Genome Shotgun of Flavobacterium aquatile LMG 4008.</title>
        <authorList>
            <person name="Gale A.N."/>
            <person name="Pipes S.E."/>
            <person name="Newman J.D."/>
        </authorList>
    </citation>
    <scope>NUCLEOTIDE SEQUENCE [LARGE SCALE GENOMIC DNA]</scope>
    <source>
        <strain evidence="5 6">LMG 4008</strain>
    </source>
</reference>
<dbReference type="SUPFAM" id="SSF51445">
    <property type="entry name" value="(Trans)glycosidases"/>
    <property type="match status" value="1"/>
</dbReference>
<dbReference type="InterPro" id="IPR014756">
    <property type="entry name" value="Ig_E-set"/>
</dbReference>
<dbReference type="EMBL" id="JRHH01000003">
    <property type="protein sequence ID" value="KGD67903.1"/>
    <property type="molecule type" value="Genomic_DNA"/>
</dbReference>
<dbReference type="Proteomes" id="UP000029554">
    <property type="component" value="Unassembled WGS sequence"/>
</dbReference>
<comment type="similarity">
    <text evidence="1">Belongs to the glycosyl hydrolase 13 family.</text>
</comment>
<dbReference type="AlphaFoldDB" id="A0A095TZR5"/>
<dbReference type="Pfam" id="PF18962">
    <property type="entry name" value="Por_Secre_tail"/>
    <property type="match status" value="1"/>
</dbReference>
<evidence type="ECO:0000256" key="1">
    <source>
        <dbReference type="ARBA" id="ARBA00008061"/>
    </source>
</evidence>
<feature type="chain" id="PRO_5001910976" evidence="3">
    <location>
        <begin position="23"/>
        <end position="958"/>
    </location>
</feature>
<dbReference type="CDD" id="cd11350">
    <property type="entry name" value="AmyAc_4"/>
    <property type="match status" value="1"/>
</dbReference>
<dbReference type="GO" id="GO:0005975">
    <property type="term" value="P:carbohydrate metabolic process"/>
    <property type="evidence" value="ECO:0007669"/>
    <property type="project" value="InterPro"/>
</dbReference>
<feature type="signal peptide" evidence="3">
    <location>
        <begin position="1"/>
        <end position="22"/>
    </location>
</feature>
<dbReference type="InterPro" id="IPR006047">
    <property type="entry name" value="GH13_cat_dom"/>
</dbReference>
<dbReference type="NCBIfam" id="TIGR04183">
    <property type="entry name" value="Por_Secre_tail"/>
    <property type="match status" value="1"/>
</dbReference>
<dbReference type="InterPro" id="IPR013783">
    <property type="entry name" value="Ig-like_fold"/>
</dbReference>
<organism evidence="5 6">
    <name type="scientific">Flavobacterium aquatile LMG 4008 = ATCC 11947</name>
    <dbReference type="NCBI Taxonomy" id="1453498"/>
    <lineage>
        <taxon>Bacteria</taxon>
        <taxon>Pseudomonadati</taxon>
        <taxon>Bacteroidota</taxon>
        <taxon>Flavobacteriia</taxon>
        <taxon>Flavobacteriales</taxon>
        <taxon>Flavobacteriaceae</taxon>
        <taxon>Flavobacterium</taxon>
    </lineage>
</organism>
<dbReference type="RefSeq" id="WP_035125474.1">
    <property type="nucleotide sequence ID" value="NZ_JRHH01000003.1"/>
</dbReference>
<keyword evidence="6" id="KW-1185">Reference proteome</keyword>
<gene>
    <name evidence="5" type="ORF">LG45_06230</name>
</gene>
<dbReference type="OrthoDB" id="9761875at2"/>
<name>A0A095TZR5_9FLAO</name>
<keyword evidence="2 3" id="KW-0732">Signal</keyword>
<dbReference type="Gene3D" id="2.60.40.10">
    <property type="entry name" value="Immunoglobulins"/>
    <property type="match status" value="1"/>
</dbReference>
<dbReference type="Pfam" id="PF00128">
    <property type="entry name" value="Alpha-amylase"/>
    <property type="match status" value="1"/>
</dbReference>
<dbReference type="InterPro" id="IPR017853">
    <property type="entry name" value="GH"/>
</dbReference>
<evidence type="ECO:0000259" key="4">
    <source>
        <dbReference type="SMART" id="SM00642"/>
    </source>
</evidence>
<evidence type="ECO:0000313" key="6">
    <source>
        <dbReference type="Proteomes" id="UP000029554"/>
    </source>
</evidence>
<accession>A0A095TZR5</accession>
<dbReference type="eggNOG" id="COG1523">
    <property type="taxonomic scope" value="Bacteria"/>
</dbReference>
<evidence type="ECO:0000313" key="5">
    <source>
        <dbReference type="EMBL" id="KGD67903.1"/>
    </source>
</evidence>
<dbReference type="InterPro" id="IPR026444">
    <property type="entry name" value="Secre_tail"/>
</dbReference>